<sequence length="128" mass="14620">MRVSLISVSVVFVFFSSSLSLANASDWDDRLMFCARKALAVASQSKCRWMGPECYTKNAKYAANVSKLMCTSTFTMRKLGEFCCNESLDDLNDIVRSIEESNRRRRSHGKKISSSSNEFEEWISNYIQ</sequence>
<keyword evidence="1" id="KW-0732">Signal</keyword>
<feature type="chain" id="PRO_5042898707" evidence="1">
    <location>
        <begin position="25"/>
        <end position="128"/>
    </location>
</feature>
<organism evidence="2 3">
    <name type="scientific">Pristionchus mayeri</name>
    <dbReference type="NCBI Taxonomy" id="1317129"/>
    <lineage>
        <taxon>Eukaryota</taxon>
        <taxon>Metazoa</taxon>
        <taxon>Ecdysozoa</taxon>
        <taxon>Nematoda</taxon>
        <taxon>Chromadorea</taxon>
        <taxon>Rhabditida</taxon>
        <taxon>Rhabditina</taxon>
        <taxon>Diplogasteromorpha</taxon>
        <taxon>Diplogasteroidea</taxon>
        <taxon>Neodiplogasteridae</taxon>
        <taxon>Pristionchus</taxon>
    </lineage>
</organism>
<feature type="signal peptide" evidence="1">
    <location>
        <begin position="1"/>
        <end position="24"/>
    </location>
</feature>
<dbReference type="AlphaFoldDB" id="A0AAN5DCA8"/>
<evidence type="ECO:0000313" key="2">
    <source>
        <dbReference type="EMBL" id="GMR59515.1"/>
    </source>
</evidence>
<reference evidence="3" key="1">
    <citation type="submission" date="2022-10" db="EMBL/GenBank/DDBJ databases">
        <title>Genome assembly of Pristionchus species.</title>
        <authorList>
            <person name="Yoshida K."/>
            <person name="Sommer R.J."/>
        </authorList>
    </citation>
    <scope>NUCLEOTIDE SEQUENCE [LARGE SCALE GENOMIC DNA]</scope>
    <source>
        <strain evidence="3">RS5460</strain>
    </source>
</reference>
<accession>A0AAN5DCA8</accession>
<dbReference type="Proteomes" id="UP001328107">
    <property type="component" value="Unassembled WGS sequence"/>
</dbReference>
<proteinExistence type="predicted"/>
<dbReference type="EMBL" id="BTRK01000006">
    <property type="protein sequence ID" value="GMR59515.1"/>
    <property type="molecule type" value="Genomic_DNA"/>
</dbReference>
<keyword evidence="3" id="KW-1185">Reference proteome</keyword>
<comment type="caution">
    <text evidence="2">The sequence shown here is derived from an EMBL/GenBank/DDBJ whole genome shotgun (WGS) entry which is preliminary data.</text>
</comment>
<name>A0AAN5DCA8_9BILA</name>
<evidence type="ECO:0000313" key="3">
    <source>
        <dbReference type="Proteomes" id="UP001328107"/>
    </source>
</evidence>
<evidence type="ECO:0000256" key="1">
    <source>
        <dbReference type="SAM" id="SignalP"/>
    </source>
</evidence>
<protein>
    <submittedName>
        <fullName evidence="2">Uncharacterized protein</fullName>
    </submittedName>
</protein>
<gene>
    <name evidence="2" type="ORF">PMAYCL1PPCAC_29710</name>
</gene>